<dbReference type="AlphaFoldDB" id="A0A840W998"/>
<keyword evidence="2" id="KW-1185">Reference proteome</keyword>
<protein>
    <submittedName>
        <fullName evidence="1">Uncharacterized protein</fullName>
    </submittedName>
</protein>
<evidence type="ECO:0000313" key="2">
    <source>
        <dbReference type="Proteomes" id="UP000579647"/>
    </source>
</evidence>
<reference evidence="1 2" key="1">
    <citation type="submission" date="2020-08" db="EMBL/GenBank/DDBJ databases">
        <title>Sequencing the genomes of 1000 actinobacteria strains.</title>
        <authorList>
            <person name="Klenk H.-P."/>
        </authorList>
    </citation>
    <scope>NUCLEOTIDE SEQUENCE [LARGE SCALE GENOMIC DNA]</scope>
    <source>
        <strain evidence="1 2">DSM 44598</strain>
    </source>
</reference>
<proteinExistence type="predicted"/>
<comment type="caution">
    <text evidence="1">The sequence shown here is derived from an EMBL/GenBank/DDBJ whole genome shotgun (WGS) entry which is preliminary data.</text>
</comment>
<organism evidence="1 2">
    <name type="scientific">Nocardiopsis metallicus</name>
    <dbReference type="NCBI Taxonomy" id="179819"/>
    <lineage>
        <taxon>Bacteria</taxon>
        <taxon>Bacillati</taxon>
        <taxon>Actinomycetota</taxon>
        <taxon>Actinomycetes</taxon>
        <taxon>Streptosporangiales</taxon>
        <taxon>Nocardiopsidaceae</taxon>
        <taxon>Nocardiopsis</taxon>
    </lineage>
</organism>
<dbReference type="Proteomes" id="UP000579647">
    <property type="component" value="Unassembled WGS sequence"/>
</dbReference>
<gene>
    <name evidence="1" type="ORF">HNR07_003831</name>
</gene>
<evidence type="ECO:0000313" key="1">
    <source>
        <dbReference type="EMBL" id="MBB5492694.1"/>
    </source>
</evidence>
<name>A0A840W998_9ACTN</name>
<accession>A0A840W998</accession>
<sequence length="35" mass="3629">MNTMNRCSLALLVVLLAAATDLTDGAAVNILLPVM</sequence>
<dbReference type="EMBL" id="JACHDO010000001">
    <property type="protein sequence ID" value="MBB5492694.1"/>
    <property type="molecule type" value="Genomic_DNA"/>
</dbReference>